<sequence>MSRPPDKYSQKNHERRVLYLKEKWPGGQFIPAQFVHKEPGRDLVSDLYTITRIYTESGIPLHHMWEPASPDNPARGLLRRHMTQKGAHFITNSIGLEARKEATRKGWPATEMATPSTEPEAHNPETSGSHGDKANETPPGGVVGQRNHGVEADNGDEGSEDEDCEDNIEGDTCLGSPSAKSSGQTAGGKRKHDMVGPSPSALSQGTTVTADGRSTKSRRISGMHDEPDNLLSYIAKVDTEYADSLHRTFSQAPRVLAKLLNEAKKTKQKLAMLRLEVENKSSGGQVDQEMELLVDADDDAAAGDRPGRTQPSRHLDPLVAAERELGDITRKRAELEGQIGKLDTEVFSLGQIIDSLSRQLSESSQDISAVRQHSMLQMNREFLEKAQKERADMHVRVGEWSQREMAVRHRRDGVGDAQMQIELLEERLDRCEQAVAVVECQWNALSQ</sequence>
<evidence type="ECO:0000313" key="4">
    <source>
        <dbReference type="Proteomes" id="UP000092177"/>
    </source>
</evidence>
<dbReference type="EMBL" id="LTAN01000012">
    <property type="protein sequence ID" value="OBR02071.1"/>
    <property type="molecule type" value="Genomic_DNA"/>
</dbReference>
<evidence type="ECO:0000256" key="2">
    <source>
        <dbReference type="SAM" id="MobiDB-lite"/>
    </source>
</evidence>
<reference evidence="4" key="1">
    <citation type="journal article" date="2017" name="BMC Genomics">
        <title>Gapless genome assembly of Colletotrichum higginsianum reveals chromosome structure and association of transposable elements with secondary metabolite gene clusters.</title>
        <authorList>
            <person name="Dallery J.-F."/>
            <person name="Lapalu N."/>
            <person name="Zampounis A."/>
            <person name="Pigne S."/>
            <person name="Luyten I."/>
            <person name="Amselem J."/>
            <person name="Wittenberg A.H.J."/>
            <person name="Zhou S."/>
            <person name="de Queiroz M.V."/>
            <person name="Robin G.P."/>
            <person name="Auger A."/>
            <person name="Hainaut M."/>
            <person name="Henrissat B."/>
            <person name="Kim K.-T."/>
            <person name="Lee Y.-H."/>
            <person name="Lespinet O."/>
            <person name="Schwartz D.C."/>
            <person name="Thon M.R."/>
            <person name="O'Connell R.J."/>
        </authorList>
    </citation>
    <scope>NUCLEOTIDE SEQUENCE [LARGE SCALE GENOMIC DNA]</scope>
    <source>
        <strain evidence="4">IMI 349063</strain>
    </source>
</reference>
<dbReference type="Proteomes" id="UP000092177">
    <property type="component" value="Chromosome 12"/>
</dbReference>
<dbReference type="AlphaFoldDB" id="A0A1B7XQP1"/>
<gene>
    <name evidence="3" type="ORF">CH63R_14643</name>
</gene>
<organism evidence="3 4">
    <name type="scientific">Colletotrichum higginsianum (strain IMI 349063)</name>
    <name type="common">Crucifer anthracnose fungus</name>
    <dbReference type="NCBI Taxonomy" id="759273"/>
    <lineage>
        <taxon>Eukaryota</taxon>
        <taxon>Fungi</taxon>
        <taxon>Dikarya</taxon>
        <taxon>Ascomycota</taxon>
        <taxon>Pezizomycotina</taxon>
        <taxon>Sordariomycetes</taxon>
        <taxon>Hypocreomycetidae</taxon>
        <taxon>Glomerellales</taxon>
        <taxon>Glomerellaceae</taxon>
        <taxon>Colletotrichum</taxon>
        <taxon>Colletotrichum destructivum species complex</taxon>
    </lineage>
</organism>
<evidence type="ECO:0000256" key="1">
    <source>
        <dbReference type="SAM" id="Coils"/>
    </source>
</evidence>
<dbReference type="GeneID" id="28873724"/>
<protein>
    <submittedName>
        <fullName evidence="3">Uncharacterized protein</fullName>
    </submittedName>
</protein>
<keyword evidence="4" id="KW-1185">Reference proteome</keyword>
<comment type="caution">
    <text evidence="3">The sequence shown here is derived from an EMBL/GenBank/DDBJ whole genome shotgun (WGS) entry which is preliminary data.</text>
</comment>
<feature type="region of interest" description="Disordered" evidence="2">
    <location>
        <begin position="101"/>
        <end position="225"/>
    </location>
</feature>
<feature type="compositionally biased region" description="Acidic residues" evidence="2">
    <location>
        <begin position="153"/>
        <end position="169"/>
    </location>
</feature>
<accession>A0A1B7XQP1</accession>
<dbReference type="VEuPathDB" id="FungiDB:CH63R_14643"/>
<feature type="coiled-coil region" evidence="1">
    <location>
        <begin position="414"/>
        <end position="441"/>
    </location>
</feature>
<keyword evidence="1" id="KW-0175">Coiled coil</keyword>
<evidence type="ECO:0000313" key="3">
    <source>
        <dbReference type="EMBL" id="OBR02071.1"/>
    </source>
</evidence>
<proteinExistence type="predicted"/>
<feature type="compositionally biased region" description="Polar residues" evidence="2">
    <location>
        <begin position="200"/>
        <end position="209"/>
    </location>
</feature>
<dbReference type="KEGG" id="chig:CH63R_14643"/>
<name>A0A1B7XQP1_COLHI</name>
<dbReference type="RefSeq" id="XP_018150589.1">
    <property type="nucleotide sequence ID" value="XM_018309617.1"/>
</dbReference>